<dbReference type="AlphaFoldDB" id="A0A5Q2TMT4"/>
<sequence length="356" mass="40042">MKGLWMSVMVLILLTLAACGSSESGGDTDESNIESDNNEQNEETGTNNEDEEAYVLKFAHVVSPSTAKGKGAEKFGELLEERTDGQVTVEIYPDSQLGSDREILEQMQSGTVHMNAPFTGVLPTFVEEFEVFDLPYLFEDREQAFEAVNGDLGDYLSEKLEEQNLKLIGFWDGGFKHFTNSKRPIETPEDLDGLKMRASQSPLLISQFKALNAGGVSIDFSELYTSLQTGTVDGQENPLSNVISQKFHEVQDYVTLSSHGYMGYPLIISQPFYDSLPGDLQEVVEEVAMEVTEWQWDVSESDEEEYMQILEESNVDINELTDEQKEAFKDALSGVYEEFHDKFEDSDKMIELIEQN</sequence>
<dbReference type="KEGG" id="grc:GI584_19015"/>
<evidence type="ECO:0000313" key="8">
    <source>
        <dbReference type="Proteomes" id="UP000339690"/>
    </source>
</evidence>
<dbReference type="PIRSF" id="PIRSF006470">
    <property type="entry name" value="DctB"/>
    <property type="match status" value="1"/>
</dbReference>
<dbReference type="Gene3D" id="3.40.190.170">
    <property type="entry name" value="Bacterial extracellular solute-binding protein, family 7"/>
    <property type="match status" value="1"/>
</dbReference>
<keyword evidence="2" id="KW-0813">Transport</keyword>
<dbReference type="RefSeq" id="WP_153792221.1">
    <property type="nucleotide sequence ID" value="NZ_CP045915.1"/>
</dbReference>
<dbReference type="PANTHER" id="PTHR33376:SF7">
    <property type="entry name" value="C4-DICARBOXYLATE-BINDING PROTEIN DCTB"/>
    <property type="match status" value="1"/>
</dbReference>
<proteinExistence type="inferred from homology"/>
<reference evidence="7 8" key="1">
    <citation type="submission" date="2019-11" db="EMBL/GenBank/DDBJ databases">
        <title>Gracilibacillus salitolerans sp. nov., a moderate halophile isolated from a saline soil in northwest China.</title>
        <authorList>
            <person name="Gan L."/>
        </authorList>
    </citation>
    <scope>NUCLEOTIDE SEQUENCE [LARGE SCALE GENOMIC DNA]</scope>
    <source>
        <strain evidence="7 8">SCU50</strain>
    </source>
</reference>
<dbReference type="Proteomes" id="UP000339690">
    <property type="component" value="Chromosome"/>
</dbReference>
<evidence type="ECO:0000256" key="1">
    <source>
        <dbReference type="ARBA" id="ARBA00009023"/>
    </source>
</evidence>
<feature type="coiled-coil region" evidence="4">
    <location>
        <begin position="303"/>
        <end position="330"/>
    </location>
</feature>
<comment type="similarity">
    <text evidence="1">Belongs to the bacterial solute-binding protein 7 family.</text>
</comment>
<name>A0A5Q2TMT4_9BACI</name>
<dbReference type="InterPro" id="IPR018389">
    <property type="entry name" value="DctP_fam"/>
</dbReference>
<keyword evidence="3 6" id="KW-0732">Signal</keyword>
<protein>
    <submittedName>
        <fullName evidence="7">DctP family TRAP transporter solute-binding subunit</fullName>
    </submittedName>
</protein>
<organism evidence="7 8">
    <name type="scientific">Gracilibacillus salitolerans</name>
    <dbReference type="NCBI Taxonomy" id="2663022"/>
    <lineage>
        <taxon>Bacteria</taxon>
        <taxon>Bacillati</taxon>
        <taxon>Bacillota</taxon>
        <taxon>Bacilli</taxon>
        <taxon>Bacillales</taxon>
        <taxon>Bacillaceae</taxon>
        <taxon>Gracilibacillus</taxon>
    </lineage>
</organism>
<feature type="compositionally biased region" description="Acidic residues" evidence="5">
    <location>
        <begin position="26"/>
        <end position="48"/>
    </location>
</feature>
<keyword evidence="4" id="KW-0175">Coiled coil</keyword>
<evidence type="ECO:0000256" key="6">
    <source>
        <dbReference type="SAM" id="SignalP"/>
    </source>
</evidence>
<dbReference type="PROSITE" id="PS51257">
    <property type="entry name" value="PROKAR_LIPOPROTEIN"/>
    <property type="match status" value="1"/>
</dbReference>
<dbReference type="CDD" id="cd13603">
    <property type="entry name" value="PBP2_TRAP_Siap_TeaA_like"/>
    <property type="match status" value="1"/>
</dbReference>
<feature type="chain" id="PRO_5038406870" evidence="6">
    <location>
        <begin position="18"/>
        <end position="356"/>
    </location>
</feature>
<dbReference type="NCBIfam" id="NF037995">
    <property type="entry name" value="TRAP_S1"/>
    <property type="match status" value="1"/>
</dbReference>
<gene>
    <name evidence="7" type="ORF">GI584_19015</name>
</gene>
<dbReference type="Pfam" id="PF03480">
    <property type="entry name" value="DctP"/>
    <property type="match status" value="1"/>
</dbReference>
<feature type="signal peptide" evidence="6">
    <location>
        <begin position="1"/>
        <end position="17"/>
    </location>
</feature>
<keyword evidence="8" id="KW-1185">Reference proteome</keyword>
<evidence type="ECO:0000256" key="3">
    <source>
        <dbReference type="ARBA" id="ARBA00022729"/>
    </source>
</evidence>
<dbReference type="InterPro" id="IPR004682">
    <property type="entry name" value="TRAP_DctP"/>
</dbReference>
<evidence type="ECO:0000256" key="2">
    <source>
        <dbReference type="ARBA" id="ARBA00022448"/>
    </source>
</evidence>
<dbReference type="GO" id="GO:0055085">
    <property type="term" value="P:transmembrane transport"/>
    <property type="evidence" value="ECO:0007669"/>
    <property type="project" value="InterPro"/>
</dbReference>
<accession>A0A5Q2TMT4</accession>
<dbReference type="NCBIfam" id="TIGR00787">
    <property type="entry name" value="dctP"/>
    <property type="match status" value="1"/>
</dbReference>
<dbReference type="PANTHER" id="PTHR33376">
    <property type="match status" value="1"/>
</dbReference>
<evidence type="ECO:0000256" key="5">
    <source>
        <dbReference type="SAM" id="MobiDB-lite"/>
    </source>
</evidence>
<dbReference type="EMBL" id="CP045915">
    <property type="protein sequence ID" value="QGH36015.1"/>
    <property type="molecule type" value="Genomic_DNA"/>
</dbReference>
<evidence type="ECO:0000313" key="7">
    <source>
        <dbReference type="EMBL" id="QGH36015.1"/>
    </source>
</evidence>
<dbReference type="GO" id="GO:0030288">
    <property type="term" value="C:outer membrane-bounded periplasmic space"/>
    <property type="evidence" value="ECO:0007669"/>
    <property type="project" value="InterPro"/>
</dbReference>
<evidence type="ECO:0000256" key="4">
    <source>
        <dbReference type="SAM" id="Coils"/>
    </source>
</evidence>
<feature type="region of interest" description="Disordered" evidence="5">
    <location>
        <begin position="21"/>
        <end position="48"/>
    </location>
</feature>
<dbReference type="InterPro" id="IPR038404">
    <property type="entry name" value="TRAP_DctP_sf"/>
</dbReference>